<evidence type="ECO:0000313" key="2">
    <source>
        <dbReference type="Proteomes" id="UP000613030"/>
    </source>
</evidence>
<protein>
    <recommendedName>
        <fullName evidence="3">Thioredoxin domain-containing protein</fullName>
    </recommendedName>
</protein>
<gene>
    <name evidence="1" type="ORF">JI741_00885</name>
</gene>
<sequence length="161" mass="18348">MKRNKAIFLFLALLLPILIFLFLKFFGKNEFAVPPLYTQTYPETLGPCAPVKTLPYRIADSVQTKLPFGNDSLVLVSFGTLSKEADNQMKRVKGVFEKDPVAYLHIDNDASPWKQCVFFLKPPFNLALVDRKGALRGQYEAADLDEMDRLITELTIILKKY</sequence>
<name>A0ABS1KK57_9BACT</name>
<reference evidence="1 2" key="1">
    <citation type="submission" date="2021-01" db="EMBL/GenBank/DDBJ databases">
        <title>Chryseolinea sp. Jin1 Genome sequencing and assembly.</title>
        <authorList>
            <person name="Kim I."/>
        </authorList>
    </citation>
    <scope>NUCLEOTIDE SEQUENCE [LARGE SCALE GENOMIC DNA]</scope>
    <source>
        <strain evidence="1 2">Jin1</strain>
    </source>
</reference>
<keyword evidence="2" id="KW-1185">Reference proteome</keyword>
<organism evidence="1 2">
    <name type="scientific">Chryseolinea lacunae</name>
    <dbReference type="NCBI Taxonomy" id="2801331"/>
    <lineage>
        <taxon>Bacteria</taxon>
        <taxon>Pseudomonadati</taxon>
        <taxon>Bacteroidota</taxon>
        <taxon>Cytophagia</taxon>
        <taxon>Cytophagales</taxon>
        <taxon>Fulvivirgaceae</taxon>
        <taxon>Chryseolinea</taxon>
    </lineage>
</organism>
<dbReference type="Proteomes" id="UP000613030">
    <property type="component" value="Unassembled WGS sequence"/>
</dbReference>
<accession>A0ABS1KK57</accession>
<dbReference type="EMBL" id="JAERRB010000001">
    <property type="protein sequence ID" value="MBL0739745.1"/>
    <property type="molecule type" value="Genomic_DNA"/>
</dbReference>
<comment type="caution">
    <text evidence="1">The sequence shown here is derived from an EMBL/GenBank/DDBJ whole genome shotgun (WGS) entry which is preliminary data.</text>
</comment>
<proteinExistence type="predicted"/>
<dbReference type="RefSeq" id="WP_202006716.1">
    <property type="nucleotide sequence ID" value="NZ_JAERRB010000001.1"/>
</dbReference>
<evidence type="ECO:0008006" key="3">
    <source>
        <dbReference type="Google" id="ProtNLM"/>
    </source>
</evidence>
<evidence type="ECO:0000313" key="1">
    <source>
        <dbReference type="EMBL" id="MBL0739745.1"/>
    </source>
</evidence>